<feature type="transmembrane region" description="Helical" evidence="11">
    <location>
        <begin position="239"/>
        <end position="261"/>
    </location>
</feature>
<evidence type="ECO:0000256" key="8">
    <source>
        <dbReference type="ARBA" id="ARBA00022989"/>
    </source>
</evidence>
<gene>
    <name evidence="12" type="ORF">CARN4_1675</name>
</gene>
<feature type="transmembrane region" description="Helical" evidence="11">
    <location>
        <begin position="443"/>
        <end position="460"/>
    </location>
</feature>
<feature type="transmembrane region" description="Helical" evidence="11">
    <location>
        <begin position="156"/>
        <end position="178"/>
    </location>
</feature>
<keyword evidence="6 11" id="KW-0812">Transmembrane</keyword>
<name>E6Q0M4_9ZZZZ</name>
<keyword evidence="7" id="KW-0256">Endoplasmic reticulum</keyword>
<evidence type="ECO:0000256" key="1">
    <source>
        <dbReference type="ARBA" id="ARBA00004477"/>
    </source>
</evidence>
<feature type="compositionally biased region" description="Polar residues" evidence="10">
    <location>
        <begin position="12"/>
        <end position="22"/>
    </location>
</feature>
<keyword evidence="5" id="KW-0808">Transferase</keyword>
<dbReference type="GO" id="GO:0031501">
    <property type="term" value="C:mannosyltransferase complex"/>
    <property type="evidence" value="ECO:0007669"/>
    <property type="project" value="TreeGrafter"/>
</dbReference>
<evidence type="ECO:0000256" key="3">
    <source>
        <dbReference type="ARBA" id="ARBA00022502"/>
    </source>
</evidence>
<dbReference type="GO" id="GO:0004376">
    <property type="term" value="F:GPI mannosyltransferase activity"/>
    <property type="evidence" value="ECO:0007669"/>
    <property type="project" value="InterPro"/>
</dbReference>
<dbReference type="AlphaFoldDB" id="E6Q0M4"/>
<keyword evidence="4" id="KW-0328">Glycosyltransferase</keyword>
<feature type="transmembrane region" description="Helical" evidence="11">
    <location>
        <begin position="354"/>
        <end position="373"/>
    </location>
</feature>
<dbReference type="Pfam" id="PF04188">
    <property type="entry name" value="Mannosyl_trans2"/>
    <property type="match status" value="1"/>
</dbReference>
<protein>
    <recommendedName>
        <fullName evidence="13">Glycosyltransferase RgtA/B/C/D-like domain-containing protein</fullName>
    </recommendedName>
</protein>
<keyword evidence="8 11" id="KW-1133">Transmembrane helix</keyword>
<feature type="transmembrane region" description="Helical" evidence="11">
    <location>
        <begin position="65"/>
        <end position="85"/>
    </location>
</feature>
<sequence>MNPLTPPGVSVRQHNAASPSTHPTHRAFEGGLPALLIVTLAGLTLGFFLWESWAAPHLGSALGEIAFIALPVLGAIAALALWLEYARYFSARAGVTFAKSLRHDAITWAPFLVLWATYIVPPNLATGSRLLVLAAMLFAILKVLIAARFNQTVREVLLDFVATRAAIIVIAELAAVIIGQRPGQHVSESSQLLLAVWGRWDAVHYLNIATHGYQGTDMAFFPLYPMMIRALGLLVGNHLVAGLLISNACFFFALLFLYKLLEREFDRTVARRAIFYVSIFPSAVFFSAVYTESLFFMLTVATFFYLRRRRWLMAGTIGFFAAMTRVEGILLLVPFALEWYSVYRTRLVENLRSLLPAALIGCGLALYMAYLWVVTGDPLFFSHVQAHWNRHLAPPWVSVTNSILAIAHAHSGAAVANQALELSFTALMLAVLIFGWKRLRPSYIAYMALSVLIPMCTSSLMSMPRFALVLFPLFAILARWGDRPWVNNLILAFSLPLLGLFTVLFADWYWVA</sequence>
<proteinExistence type="predicted"/>
<dbReference type="InterPro" id="IPR007315">
    <property type="entry name" value="PIG-V/Gpi18"/>
</dbReference>
<dbReference type="GO" id="GO:0000009">
    <property type="term" value="F:alpha-1,6-mannosyltransferase activity"/>
    <property type="evidence" value="ECO:0007669"/>
    <property type="project" value="InterPro"/>
</dbReference>
<feature type="transmembrane region" description="Helical" evidence="11">
    <location>
        <begin position="489"/>
        <end position="511"/>
    </location>
</feature>
<dbReference type="GO" id="GO:0005789">
    <property type="term" value="C:endoplasmic reticulum membrane"/>
    <property type="evidence" value="ECO:0007669"/>
    <property type="project" value="UniProtKB-SubCell"/>
</dbReference>
<evidence type="ECO:0000256" key="5">
    <source>
        <dbReference type="ARBA" id="ARBA00022679"/>
    </source>
</evidence>
<keyword evidence="9 11" id="KW-0472">Membrane</keyword>
<feature type="transmembrane region" description="Helical" evidence="11">
    <location>
        <begin position="312"/>
        <end position="333"/>
    </location>
</feature>
<evidence type="ECO:0000256" key="4">
    <source>
        <dbReference type="ARBA" id="ARBA00022676"/>
    </source>
</evidence>
<dbReference type="UniPathway" id="UPA00196"/>
<dbReference type="PANTHER" id="PTHR12468">
    <property type="entry name" value="GPI MANNOSYLTRANSFERASE 2"/>
    <property type="match status" value="1"/>
</dbReference>
<feature type="transmembrane region" description="Helical" evidence="11">
    <location>
        <begin position="419"/>
        <end position="436"/>
    </location>
</feature>
<keyword evidence="3" id="KW-0337">GPI-anchor biosynthesis</keyword>
<evidence type="ECO:0000256" key="6">
    <source>
        <dbReference type="ARBA" id="ARBA00022692"/>
    </source>
</evidence>
<reference evidence="12" key="1">
    <citation type="submission" date="2009-10" db="EMBL/GenBank/DDBJ databases">
        <title>Diversity of trophic interactions inside an arsenic-rich microbial ecosystem.</title>
        <authorList>
            <person name="Bertin P.N."/>
            <person name="Heinrich-Salmeron A."/>
            <person name="Pelletier E."/>
            <person name="Goulhen-Chollet F."/>
            <person name="Arsene-Ploetze F."/>
            <person name="Gallien S."/>
            <person name="Calteau A."/>
            <person name="Vallenet D."/>
            <person name="Casiot C."/>
            <person name="Chane-Woon-Ming B."/>
            <person name="Giloteaux L."/>
            <person name="Barakat M."/>
            <person name="Bonnefoy V."/>
            <person name="Bruneel O."/>
            <person name="Chandler M."/>
            <person name="Cleiss J."/>
            <person name="Duran R."/>
            <person name="Elbaz-Poulichet F."/>
            <person name="Fonknechten N."/>
            <person name="Lauga B."/>
            <person name="Mornico D."/>
            <person name="Ortet P."/>
            <person name="Schaeffer C."/>
            <person name="Siguier P."/>
            <person name="Alexander Thil Smith A."/>
            <person name="Van Dorsselaer A."/>
            <person name="Weissenbach J."/>
            <person name="Medigue C."/>
            <person name="Le Paslier D."/>
        </authorList>
    </citation>
    <scope>NUCLEOTIDE SEQUENCE</scope>
</reference>
<feature type="transmembrane region" description="Helical" evidence="11">
    <location>
        <begin position="130"/>
        <end position="149"/>
    </location>
</feature>
<accession>E6Q0M4</accession>
<evidence type="ECO:0000256" key="2">
    <source>
        <dbReference type="ARBA" id="ARBA00004687"/>
    </source>
</evidence>
<evidence type="ECO:0000256" key="7">
    <source>
        <dbReference type="ARBA" id="ARBA00022824"/>
    </source>
</evidence>
<dbReference type="EMBL" id="CABO01000003">
    <property type="protein sequence ID" value="CBI00733.1"/>
    <property type="molecule type" value="Genomic_DNA"/>
</dbReference>
<dbReference type="PANTHER" id="PTHR12468:SF2">
    <property type="entry name" value="GPI MANNOSYLTRANSFERASE 2"/>
    <property type="match status" value="1"/>
</dbReference>
<comment type="caution">
    <text evidence="12">The sequence shown here is derived from an EMBL/GenBank/DDBJ whole genome shotgun (WGS) entry which is preliminary data.</text>
</comment>
<evidence type="ECO:0008006" key="13">
    <source>
        <dbReference type="Google" id="ProtNLM"/>
    </source>
</evidence>
<organism evidence="12">
    <name type="scientific">mine drainage metagenome</name>
    <dbReference type="NCBI Taxonomy" id="410659"/>
    <lineage>
        <taxon>unclassified sequences</taxon>
        <taxon>metagenomes</taxon>
        <taxon>ecological metagenomes</taxon>
    </lineage>
</organism>
<dbReference type="GO" id="GO:0006506">
    <property type="term" value="P:GPI anchor biosynthetic process"/>
    <property type="evidence" value="ECO:0007669"/>
    <property type="project" value="UniProtKB-UniPathway"/>
</dbReference>
<comment type="pathway">
    <text evidence="2">Glycolipid biosynthesis; glycosylphosphatidylinositol-anchor biosynthesis.</text>
</comment>
<evidence type="ECO:0000256" key="11">
    <source>
        <dbReference type="SAM" id="Phobius"/>
    </source>
</evidence>
<feature type="transmembrane region" description="Helical" evidence="11">
    <location>
        <begin position="273"/>
        <end position="306"/>
    </location>
</feature>
<comment type="subcellular location">
    <subcellularLocation>
        <location evidence="1">Endoplasmic reticulum membrane</location>
        <topology evidence="1">Multi-pass membrane protein</topology>
    </subcellularLocation>
</comment>
<evidence type="ECO:0000313" key="12">
    <source>
        <dbReference type="EMBL" id="CBI00733.1"/>
    </source>
</evidence>
<evidence type="ECO:0000256" key="9">
    <source>
        <dbReference type="ARBA" id="ARBA00023136"/>
    </source>
</evidence>
<feature type="region of interest" description="Disordered" evidence="10">
    <location>
        <begin position="1"/>
        <end position="23"/>
    </location>
</feature>
<feature type="transmembrane region" description="Helical" evidence="11">
    <location>
        <begin position="32"/>
        <end position="53"/>
    </location>
</feature>
<evidence type="ECO:0000256" key="10">
    <source>
        <dbReference type="SAM" id="MobiDB-lite"/>
    </source>
</evidence>